<gene>
    <name evidence="4" type="ORF">PPENT_87.1.T0860117</name>
</gene>
<feature type="region of interest" description="Disordered" evidence="2">
    <location>
        <begin position="298"/>
        <end position="380"/>
    </location>
</feature>
<dbReference type="EMBL" id="CAJJDO010000086">
    <property type="protein sequence ID" value="CAD8186017.1"/>
    <property type="molecule type" value="Genomic_DNA"/>
</dbReference>
<dbReference type="InterPro" id="IPR039869">
    <property type="entry name" value="UBTD1/2"/>
</dbReference>
<dbReference type="OrthoDB" id="304761at2759"/>
<feature type="coiled-coil region" evidence="1">
    <location>
        <begin position="548"/>
        <end position="593"/>
    </location>
</feature>
<reference evidence="4" key="1">
    <citation type="submission" date="2021-01" db="EMBL/GenBank/DDBJ databases">
        <authorList>
            <consortium name="Genoscope - CEA"/>
            <person name="William W."/>
        </authorList>
    </citation>
    <scope>NUCLEOTIDE SEQUENCE</scope>
</reference>
<dbReference type="InterPro" id="IPR032752">
    <property type="entry name" value="DC-UbP/UBTD2_N"/>
</dbReference>
<feature type="compositionally biased region" description="Polar residues" evidence="2">
    <location>
        <begin position="305"/>
        <end position="327"/>
    </location>
</feature>
<dbReference type="CDD" id="cd17039">
    <property type="entry name" value="Ubl_ubiquitin_like"/>
    <property type="match status" value="1"/>
</dbReference>
<evidence type="ECO:0000256" key="1">
    <source>
        <dbReference type="SAM" id="Coils"/>
    </source>
</evidence>
<dbReference type="Proteomes" id="UP000689195">
    <property type="component" value="Unassembled WGS sequence"/>
</dbReference>
<name>A0A8S1WAT7_9CILI</name>
<feature type="domain" description="DC-UbP/UBTD2 N-terminal" evidence="3">
    <location>
        <begin position="63"/>
        <end position="147"/>
    </location>
</feature>
<evidence type="ECO:0000259" key="3">
    <source>
        <dbReference type="Pfam" id="PF16455"/>
    </source>
</evidence>
<evidence type="ECO:0000313" key="5">
    <source>
        <dbReference type="Proteomes" id="UP000689195"/>
    </source>
</evidence>
<protein>
    <recommendedName>
        <fullName evidence="3">DC-UbP/UBTD2 N-terminal domain-containing protein</fullName>
    </recommendedName>
</protein>
<accession>A0A8S1WAT7</accession>
<dbReference type="Pfam" id="PF16455">
    <property type="entry name" value="UBD"/>
    <property type="match status" value="1"/>
</dbReference>
<evidence type="ECO:0000313" key="4">
    <source>
        <dbReference type="EMBL" id="CAD8186017.1"/>
    </source>
</evidence>
<organism evidence="4 5">
    <name type="scientific">Paramecium pentaurelia</name>
    <dbReference type="NCBI Taxonomy" id="43138"/>
    <lineage>
        <taxon>Eukaryota</taxon>
        <taxon>Sar</taxon>
        <taxon>Alveolata</taxon>
        <taxon>Ciliophora</taxon>
        <taxon>Intramacronucleata</taxon>
        <taxon>Oligohymenophorea</taxon>
        <taxon>Peniculida</taxon>
        <taxon>Parameciidae</taxon>
        <taxon>Paramecium</taxon>
    </lineage>
</organism>
<keyword evidence="1" id="KW-0175">Coiled coil</keyword>
<dbReference type="PANTHER" id="PTHR13609">
    <property type="entry name" value="UBIQUITIN DOMAIN CONTAINING 1 PROTEIN-RELATED"/>
    <property type="match status" value="1"/>
</dbReference>
<proteinExistence type="predicted"/>
<keyword evidence="5" id="KW-1185">Reference proteome</keyword>
<dbReference type="AlphaFoldDB" id="A0A8S1WAT7"/>
<sequence>MGSCATKNQENEVSLPSNPRLQRAYQQYSQIIEITHPLNVNQKYNSYFTLIPDQFVGTGIKKTNQYESRLSKEEWQQKRVEFWESRIEGQKENWITIKAALEADEGTAKTLLQAADLKLIKNSMQIVFDNHGQKYDLPVFVIHNPISFPQKQSYDQNLYQNFDRKVVKFKLRCTKWNTDKEISYNTGDKVESLIKELQSQENPQKMKLFVNGREMKGHNMFGNYGVQDNSRRQKILPIQQLQAKLKQLKQSIRASEIKSLRSSCLLTETTPIDKLDKIKKLNPNSSVDGKTMYLKPSFKTKMKTSKSPQSMKLKTSSVLTQKKTIPSPQKPLKDIVKHYIKSKIPKSRTPSKSPPQKIKKLSSPQQRQVRSQSKKKIKYKTTISSPNKVNKKSKKQKTQNQYYQPQISKVSSIRLNTFSVSEDPHKMLMNQIIDELQQMNEKQIIELQSYLKNIKQQKIDEALQTSLHEKIDIQLKHQQKAFHESLPLNIINEICHQRESTINVRVKMQMDAFSTLLEQQKISPRSFNKNGQVLEQWKTQSTDKLHKCQELLQKMQNVTNKIQQKTIQDLKLIQELESNNSIVIQQLQQMSCDSSYLESQDLYLHFPMQNQQQDFKRKDVDFEFQTTPYNLEIQTNVGTVNLFVELLCVSILNDDLTQFIQRMNYPYGLQPYDKIRKIHGYNIVQDKQYEYPIQDCVFQEIQQSSNPYEQIHNKAIFDTFNEILNLYRPFYYCDGQPYPWEFYRNLIVTLYNEDNVSLLLEKAKEKVIQYASTLCGLINDDDENIQSRLNYEEVLQSLMNSDYLQQLRNERLQLCIKNELEENEYEWRYHDKTEALVEITDCIFEELVNELMVELY</sequence>
<evidence type="ECO:0000256" key="2">
    <source>
        <dbReference type="SAM" id="MobiDB-lite"/>
    </source>
</evidence>
<feature type="compositionally biased region" description="Low complexity" evidence="2">
    <location>
        <begin position="362"/>
        <end position="371"/>
    </location>
</feature>
<comment type="caution">
    <text evidence="4">The sequence shown here is derived from an EMBL/GenBank/DDBJ whole genome shotgun (WGS) entry which is preliminary data.</text>
</comment>